<protein>
    <submittedName>
        <fullName evidence="10">Glycerol-1-phosphate dehydrogenase [NAD(P)+]</fullName>
    </submittedName>
</protein>
<dbReference type="Gene3D" id="1.20.1090.10">
    <property type="entry name" value="Dehydroquinate synthase-like - alpha domain"/>
    <property type="match status" value="1"/>
</dbReference>
<sequence>MVNWSEHLNKKISCKCGHDHECDIAHVDIGYNVIEKLTEYVKVEKHKSICIIADKNTIKVAGKKVYEALKKAGVDYSEFVFQDDELIPNEFNIGRIFTHIPYDCDFIIAVGSGVINDMTRFVSQKLKCPYIIIATAPSMDGYASAVSPLIVDDMKQTYEKLGFPWAIIGDVDILKNAPEHMITSGTGDVFGKYVCLVEWKFSHIVNDEYYCPSIVEIMYNAVNKTAKAADNGIAQRDPEAIISVMEGLVWAGTGISYCGNSRPASGCEHQMAHFWEMMFLQKGHHDILHGTLVGIATIAALYIYKEAMALLQHETDFTKKPFDKAVWENKIKEVYGPAADGVLKLEKTVNKNRDDKSAYRMKNVLAHKAEIIEISKALPDVNVMIKRMQKIHEPYLPQHVGISHELLRNALVYAKELRNRYGVLQMLFDCGKLEEVADKVCTQLEQMS</sequence>
<accession>A0A4R3KE05</accession>
<keyword evidence="9" id="KW-1208">Phospholipid metabolism</keyword>
<comment type="caution">
    <text evidence="10">The sequence shown here is derived from an EMBL/GenBank/DDBJ whole genome shotgun (WGS) entry which is preliminary data.</text>
</comment>
<dbReference type="PANTHER" id="PTHR43616:SF5">
    <property type="entry name" value="GLYCEROL DEHYDROGENASE 1"/>
    <property type="match status" value="1"/>
</dbReference>
<evidence type="ECO:0000313" key="10">
    <source>
        <dbReference type="EMBL" id="TCS81320.1"/>
    </source>
</evidence>
<dbReference type="Gene3D" id="3.40.50.1970">
    <property type="match status" value="1"/>
</dbReference>
<dbReference type="RefSeq" id="WP_132547114.1">
    <property type="nucleotide sequence ID" value="NZ_SMAA01000002.1"/>
</dbReference>
<dbReference type="OrthoDB" id="9763580at2"/>
<gene>
    <name evidence="10" type="ORF">EDC37_10215</name>
</gene>
<keyword evidence="11" id="KW-1185">Reference proteome</keyword>
<evidence type="ECO:0000256" key="7">
    <source>
        <dbReference type="ARBA" id="ARBA00023098"/>
    </source>
</evidence>
<dbReference type="Pfam" id="PF13685">
    <property type="entry name" value="Fe-ADH_2"/>
    <property type="match status" value="1"/>
</dbReference>
<keyword evidence="3" id="KW-0479">Metal-binding</keyword>
<evidence type="ECO:0000256" key="6">
    <source>
        <dbReference type="ARBA" id="ARBA00023027"/>
    </source>
</evidence>
<keyword evidence="6" id="KW-0520">NAD</keyword>
<dbReference type="Proteomes" id="UP000295188">
    <property type="component" value="Unassembled WGS sequence"/>
</dbReference>
<evidence type="ECO:0000256" key="4">
    <source>
        <dbReference type="ARBA" id="ARBA00022857"/>
    </source>
</evidence>
<proteinExistence type="predicted"/>
<evidence type="ECO:0000256" key="8">
    <source>
        <dbReference type="ARBA" id="ARBA00023209"/>
    </source>
</evidence>
<dbReference type="InterPro" id="IPR032837">
    <property type="entry name" value="G1PDH"/>
</dbReference>
<name>A0A4R3KE05_9FIRM</name>
<dbReference type="SUPFAM" id="SSF56796">
    <property type="entry name" value="Dehydroquinate synthase-like"/>
    <property type="match status" value="1"/>
</dbReference>
<keyword evidence="7" id="KW-0443">Lipid metabolism</keyword>
<evidence type="ECO:0000313" key="11">
    <source>
        <dbReference type="Proteomes" id="UP000295188"/>
    </source>
</evidence>
<dbReference type="PANTHER" id="PTHR43616">
    <property type="entry name" value="GLYCEROL DEHYDROGENASE"/>
    <property type="match status" value="1"/>
</dbReference>
<keyword evidence="2" id="KW-0444">Lipid biosynthesis</keyword>
<keyword evidence="8" id="KW-0594">Phospholipid biosynthesis</keyword>
<dbReference type="GO" id="GO:0046872">
    <property type="term" value="F:metal ion binding"/>
    <property type="evidence" value="ECO:0007669"/>
    <property type="project" value="UniProtKB-KW"/>
</dbReference>
<keyword evidence="5" id="KW-0560">Oxidoreductase</keyword>
<keyword evidence="1" id="KW-0963">Cytoplasm</keyword>
<keyword evidence="4" id="KW-0521">NADP</keyword>
<evidence type="ECO:0000256" key="2">
    <source>
        <dbReference type="ARBA" id="ARBA00022516"/>
    </source>
</evidence>
<dbReference type="GO" id="GO:0008654">
    <property type="term" value="P:phospholipid biosynthetic process"/>
    <property type="evidence" value="ECO:0007669"/>
    <property type="project" value="UniProtKB-KW"/>
</dbReference>
<reference evidence="10 11" key="1">
    <citation type="submission" date="2019-03" db="EMBL/GenBank/DDBJ databases">
        <title>Genomic Encyclopedia of Type Strains, Phase IV (KMG-IV): sequencing the most valuable type-strain genomes for metagenomic binning, comparative biology and taxonomic classification.</title>
        <authorList>
            <person name="Goeker M."/>
        </authorList>
    </citation>
    <scope>NUCLEOTIDE SEQUENCE [LARGE SCALE GENOMIC DNA]</scope>
    <source>
        <strain evidence="10 11">DSM 20467</strain>
    </source>
</reference>
<evidence type="ECO:0000256" key="9">
    <source>
        <dbReference type="ARBA" id="ARBA00023264"/>
    </source>
</evidence>
<dbReference type="CDD" id="cd08175">
    <property type="entry name" value="G1PDH"/>
    <property type="match status" value="1"/>
</dbReference>
<evidence type="ECO:0000256" key="5">
    <source>
        <dbReference type="ARBA" id="ARBA00023002"/>
    </source>
</evidence>
<evidence type="ECO:0000256" key="3">
    <source>
        <dbReference type="ARBA" id="ARBA00022723"/>
    </source>
</evidence>
<dbReference type="GO" id="GO:0016614">
    <property type="term" value="F:oxidoreductase activity, acting on CH-OH group of donors"/>
    <property type="evidence" value="ECO:0007669"/>
    <property type="project" value="InterPro"/>
</dbReference>
<dbReference type="EMBL" id="SMAA01000002">
    <property type="protein sequence ID" value="TCS81320.1"/>
    <property type="molecule type" value="Genomic_DNA"/>
</dbReference>
<dbReference type="AlphaFoldDB" id="A0A4R3KE05"/>
<dbReference type="InterPro" id="IPR016205">
    <property type="entry name" value="Glycerol_DH"/>
</dbReference>
<evidence type="ECO:0000256" key="1">
    <source>
        <dbReference type="ARBA" id="ARBA00022490"/>
    </source>
</evidence>
<organism evidence="10 11">
    <name type="scientific">Pectinatus cerevisiiphilus</name>
    <dbReference type="NCBI Taxonomy" id="86956"/>
    <lineage>
        <taxon>Bacteria</taxon>
        <taxon>Bacillati</taxon>
        <taxon>Bacillota</taxon>
        <taxon>Negativicutes</taxon>
        <taxon>Selenomonadales</taxon>
        <taxon>Selenomonadaceae</taxon>
        <taxon>Pectinatus</taxon>
    </lineage>
</organism>